<dbReference type="InterPro" id="IPR018584">
    <property type="entry name" value="GT87"/>
</dbReference>
<keyword evidence="5 8" id="KW-1133">Transmembrane helix</keyword>
<feature type="transmembrane region" description="Helical" evidence="8">
    <location>
        <begin position="21"/>
        <end position="43"/>
    </location>
</feature>
<dbReference type="GO" id="GO:0005886">
    <property type="term" value="C:plasma membrane"/>
    <property type="evidence" value="ECO:0007669"/>
    <property type="project" value="UniProtKB-SubCell"/>
</dbReference>
<evidence type="ECO:0000256" key="5">
    <source>
        <dbReference type="ARBA" id="ARBA00022989"/>
    </source>
</evidence>
<feature type="transmembrane region" description="Helical" evidence="8">
    <location>
        <begin position="131"/>
        <end position="150"/>
    </location>
</feature>
<sequence>MSDRVKDEVTRTDAVRATARLAFAAAVVIAVAVQVPGLAGAQWSLFDTRIYLDGGHAVLTDPSSLYVTRWQGGFWFTYPPFAAVVFGVLDLLPATVATGLLTFGTVLASARTGLLVSRGLVDRVGAPWASAHRDAVAFVAAAALLMLSIVSEPVRGTIGFGQVNVILAWLVVEDFLGWGSKRPWRAGVLTGVAAGIKITPALLLIPRLFVGDWRGARNGVLAGVATVVLSASVTWTQTWDYYTRWLWDTTRPGDPWYAWNQSLVGTAYRVAGMDGASVLRWLLVGVAVVAGMYVTTAALRGGDRVGAVVLGSLTIYLVSPITWYHHLVLIPALLAWLVAIDATWPRPWRILIRIPAAVLVVSAITGLCKTVPSGGGAELSYSPWEFALVDAVPLAGLCLLVVMAGARISTRG</sequence>
<evidence type="ECO:0000256" key="1">
    <source>
        <dbReference type="ARBA" id="ARBA00004651"/>
    </source>
</evidence>
<dbReference type="GO" id="GO:0016758">
    <property type="term" value="F:hexosyltransferase activity"/>
    <property type="evidence" value="ECO:0007669"/>
    <property type="project" value="InterPro"/>
</dbReference>
<feature type="transmembrane region" description="Helical" evidence="8">
    <location>
        <begin position="215"/>
        <end position="235"/>
    </location>
</feature>
<dbReference type="AlphaFoldDB" id="A0A7I9VAZ5"/>
<gene>
    <name evidence="9" type="ORF">nbrc107696_27090</name>
</gene>
<evidence type="ECO:0000256" key="2">
    <source>
        <dbReference type="ARBA" id="ARBA00022475"/>
    </source>
</evidence>
<dbReference type="Proteomes" id="UP000444960">
    <property type="component" value="Unassembled WGS sequence"/>
</dbReference>
<keyword evidence="4 8" id="KW-0812">Transmembrane</keyword>
<feature type="transmembrane region" description="Helical" evidence="8">
    <location>
        <begin position="305"/>
        <end position="338"/>
    </location>
</feature>
<dbReference type="Pfam" id="PF09594">
    <property type="entry name" value="GT87"/>
    <property type="match status" value="1"/>
</dbReference>
<evidence type="ECO:0000256" key="8">
    <source>
        <dbReference type="SAM" id="Phobius"/>
    </source>
</evidence>
<evidence type="ECO:0000256" key="6">
    <source>
        <dbReference type="ARBA" id="ARBA00023136"/>
    </source>
</evidence>
<reference evidence="10" key="1">
    <citation type="submission" date="2019-06" db="EMBL/GenBank/DDBJ databases">
        <title>Gordonia isolated from sludge of a wastewater treatment plant.</title>
        <authorList>
            <person name="Tamura T."/>
            <person name="Aoyama K."/>
            <person name="Kang Y."/>
            <person name="Saito S."/>
            <person name="Akiyama N."/>
            <person name="Yazawa K."/>
            <person name="Gonoi T."/>
            <person name="Mikami Y."/>
        </authorList>
    </citation>
    <scope>NUCLEOTIDE SEQUENCE [LARGE SCALE GENOMIC DNA]</scope>
    <source>
        <strain evidence="10">NBRC 107696</strain>
    </source>
</reference>
<name>A0A7I9VAZ5_9ACTN</name>
<dbReference type="RefSeq" id="WP_161895959.1">
    <property type="nucleotide sequence ID" value="NZ_BJOV01000005.1"/>
</dbReference>
<accession>A0A7I9VAZ5</accession>
<feature type="transmembrane region" description="Helical" evidence="8">
    <location>
        <begin position="350"/>
        <end position="367"/>
    </location>
</feature>
<feature type="transmembrane region" description="Helical" evidence="8">
    <location>
        <begin position="156"/>
        <end position="176"/>
    </location>
</feature>
<keyword evidence="6 8" id="KW-0472">Membrane</keyword>
<feature type="transmembrane region" description="Helical" evidence="8">
    <location>
        <begin position="278"/>
        <end position="299"/>
    </location>
</feature>
<comment type="caution">
    <text evidence="9">The sequence shown here is derived from an EMBL/GenBank/DDBJ whole genome shotgun (WGS) entry which is preliminary data.</text>
</comment>
<keyword evidence="10" id="KW-1185">Reference proteome</keyword>
<evidence type="ECO:0000256" key="3">
    <source>
        <dbReference type="ARBA" id="ARBA00022679"/>
    </source>
</evidence>
<evidence type="ECO:0000256" key="7">
    <source>
        <dbReference type="ARBA" id="ARBA00024033"/>
    </source>
</evidence>
<feature type="transmembrane region" description="Helical" evidence="8">
    <location>
        <begin position="188"/>
        <end position="209"/>
    </location>
</feature>
<feature type="transmembrane region" description="Helical" evidence="8">
    <location>
        <begin position="387"/>
        <end position="406"/>
    </location>
</feature>
<organism evidence="9 10">
    <name type="scientific">Gordonia spumicola</name>
    <dbReference type="NCBI Taxonomy" id="589161"/>
    <lineage>
        <taxon>Bacteria</taxon>
        <taxon>Bacillati</taxon>
        <taxon>Actinomycetota</taxon>
        <taxon>Actinomycetes</taxon>
        <taxon>Mycobacteriales</taxon>
        <taxon>Gordoniaceae</taxon>
        <taxon>Gordonia</taxon>
    </lineage>
</organism>
<dbReference type="EMBL" id="BJOV01000005">
    <property type="protein sequence ID" value="GEE02263.1"/>
    <property type="molecule type" value="Genomic_DNA"/>
</dbReference>
<feature type="transmembrane region" description="Helical" evidence="8">
    <location>
        <begin position="81"/>
        <end position="110"/>
    </location>
</feature>
<keyword evidence="2" id="KW-1003">Cell membrane</keyword>
<keyword evidence="3" id="KW-0808">Transferase</keyword>
<dbReference type="OrthoDB" id="9774600at2"/>
<comment type="similarity">
    <text evidence="7">Belongs to the glycosyltransferase 87 family.</text>
</comment>
<evidence type="ECO:0000256" key="4">
    <source>
        <dbReference type="ARBA" id="ARBA00022692"/>
    </source>
</evidence>
<comment type="subcellular location">
    <subcellularLocation>
        <location evidence="1">Cell membrane</location>
        <topology evidence="1">Multi-pass membrane protein</topology>
    </subcellularLocation>
</comment>
<protein>
    <submittedName>
        <fullName evidence="9">Membrane protein</fullName>
    </submittedName>
</protein>
<evidence type="ECO:0000313" key="9">
    <source>
        <dbReference type="EMBL" id="GEE02263.1"/>
    </source>
</evidence>
<evidence type="ECO:0000313" key="10">
    <source>
        <dbReference type="Proteomes" id="UP000444960"/>
    </source>
</evidence>
<proteinExistence type="inferred from homology"/>